<dbReference type="Proteomes" id="UP000039046">
    <property type="component" value="Unassembled WGS sequence"/>
</dbReference>
<dbReference type="OrthoDB" id="5279705at2759"/>
<dbReference type="HOGENOM" id="CLU_070839_1_0_1"/>
<accession>A0A0A1TR13</accession>
<feature type="compositionally biased region" description="Polar residues" evidence="1">
    <location>
        <begin position="58"/>
        <end position="70"/>
    </location>
</feature>
<dbReference type="AlphaFoldDB" id="A0A0A1TR13"/>
<feature type="compositionally biased region" description="Basic and acidic residues" evidence="1">
    <location>
        <begin position="90"/>
        <end position="99"/>
    </location>
</feature>
<evidence type="ECO:0000313" key="3">
    <source>
        <dbReference type="Proteomes" id="UP000039046"/>
    </source>
</evidence>
<keyword evidence="3" id="KW-1185">Reference proteome</keyword>
<dbReference type="STRING" id="1531966.A0A0A1TR13"/>
<organism evidence="2 3">
    <name type="scientific">[Torrubiella] hemipterigena</name>
    <dbReference type="NCBI Taxonomy" id="1531966"/>
    <lineage>
        <taxon>Eukaryota</taxon>
        <taxon>Fungi</taxon>
        <taxon>Dikarya</taxon>
        <taxon>Ascomycota</taxon>
        <taxon>Pezizomycotina</taxon>
        <taxon>Sordariomycetes</taxon>
        <taxon>Hypocreomycetidae</taxon>
        <taxon>Hypocreales</taxon>
        <taxon>Clavicipitaceae</taxon>
        <taxon>Clavicipitaceae incertae sedis</taxon>
        <taxon>'Torrubiella' clade</taxon>
    </lineage>
</organism>
<gene>
    <name evidence="2" type="ORF">VHEMI09804</name>
</gene>
<reference evidence="2 3" key="1">
    <citation type="journal article" date="2015" name="Genome Announc.">
        <title>Draft Genome Sequence and Gene Annotation of the Entomopathogenic Fungus Verticillium hemipterigenum.</title>
        <authorList>
            <person name="Horn F."/>
            <person name="Habel A."/>
            <person name="Scharf D.H."/>
            <person name="Dworschak J."/>
            <person name="Brakhage A.A."/>
            <person name="Guthke R."/>
            <person name="Hertweck C."/>
            <person name="Linde J."/>
        </authorList>
    </citation>
    <scope>NUCLEOTIDE SEQUENCE [LARGE SCALE GENOMIC DNA]</scope>
</reference>
<evidence type="ECO:0000313" key="2">
    <source>
        <dbReference type="EMBL" id="CEJ94263.1"/>
    </source>
</evidence>
<sequence length="230" mass="26407">MQQFTPRTKDKPAANMLSFAPAPTPIFTGIWDHRPTISSPLSSSPIRATSPPSPLNDAASSTMRQIQSSPIPAPKFKFASRAQRSNPILRKREEKQMEQRRNFLQSVREKSEERAWRRRDIEGNFQKTSWLANLDQLTHDAPVVGDDDIEEAMKFEDEHLPPIPEDEIAMEEDYSTFDDQMVAAFESEQAWRPPSPDFSDDFDDSIFDDLIAQEEYGQQQRQAADEMEMN</sequence>
<protein>
    <submittedName>
        <fullName evidence="2">Uncharacterized protein</fullName>
    </submittedName>
</protein>
<evidence type="ECO:0000256" key="1">
    <source>
        <dbReference type="SAM" id="MobiDB-lite"/>
    </source>
</evidence>
<proteinExistence type="predicted"/>
<feature type="compositionally biased region" description="Low complexity" evidence="1">
    <location>
        <begin position="36"/>
        <end position="50"/>
    </location>
</feature>
<dbReference type="EMBL" id="CDHN01000006">
    <property type="protein sequence ID" value="CEJ94263.1"/>
    <property type="molecule type" value="Genomic_DNA"/>
</dbReference>
<name>A0A0A1TR13_9HYPO</name>
<feature type="region of interest" description="Disordered" evidence="1">
    <location>
        <begin position="24"/>
        <end position="99"/>
    </location>
</feature>